<accession>A0A0B9H3H7</accession>
<name>A0A0B9H3H7_9GAMM</name>
<evidence type="ECO:0000313" key="2">
    <source>
        <dbReference type="EMBL" id="KHT63447.1"/>
    </source>
</evidence>
<dbReference type="Proteomes" id="UP000031278">
    <property type="component" value="Unassembled WGS sequence"/>
</dbReference>
<reference evidence="2 3" key="1">
    <citation type="submission" date="2014-12" db="EMBL/GenBank/DDBJ databases">
        <title>Genome sequencing of Photobacterium gaetbulicola AD005a.</title>
        <authorList>
            <person name="Adrian T.G.S."/>
            <person name="Chan K.G."/>
        </authorList>
    </citation>
    <scope>NUCLEOTIDE SEQUENCE [LARGE SCALE GENOMIC DNA]</scope>
    <source>
        <strain evidence="2 3">AD005a</strain>
    </source>
</reference>
<organism evidence="2 3">
    <name type="scientific">Photobacterium gaetbulicola</name>
    <dbReference type="NCBI Taxonomy" id="1295392"/>
    <lineage>
        <taxon>Bacteria</taxon>
        <taxon>Pseudomonadati</taxon>
        <taxon>Pseudomonadota</taxon>
        <taxon>Gammaproteobacteria</taxon>
        <taxon>Vibrionales</taxon>
        <taxon>Vibrionaceae</taxon>
        <taxon>Photobacterium</taxon>
    </lineage>
</organism>
<proteinExistence type="predicted"/>
<protein>
    <submittedName>
        <fullName evidence="2">Uncharacterized protein</fullName>
    </submittedName>
</protein>
<dbReference type="RefSeq" id="WP_039461789.1">
    <property type="nucleotide sequence ID" value="NZ_JWLZ01000157.1"/>
</dbReference>
<evidence type="ECO:0000313" key="3">
    <source>
        <dbReference type="Proteomes" id="UP000031278"/>
    </source>
</evidence>
<dbReference type="AlphaFoldDB" id="A0A0B9H3H7"/>
<feature type="transmembrane region" description="Helical" evidence="1">
    <location>
        <begin position="20"/>
        <end position="44"/>
    </location>
</feature>
<sequence length="244" mass="26727">MSFLSLDTNIQYLALSRIKLSCYLLIQSVFFTLFSPAALATVLLHDIDFGDSVSHVRSLPQGFDCSALYQGNDAESIEQEGAAFCFDETHLFNAEGGLLTAFIADGAVNRMEYTLDMSLANYNAVLAGLRRQHYVFAKVTVGDKTLDVLAGFKEVDQQKLDDQLFTLVNQADFSAARTFILVDNRSFQRALKTGISSVDGWLANKALQKDFARLTMIHITFNTGGIVLQATRPFAGGNGSGRGQ</sequence>
<keyword evidence="1" id="KW-0472">Membrane</keyword>
<keyword evidence="1" id="KW-1133">Transmembrane helix</keyword>
<evidence type="ECO:0000256" key="1">
    <source>
        <dbReference type="SAM" id="Phobius"/>
    </source>
</evidence>
<dbReference type="EMBL" id="JWLZ01000157">
    <property type="protein sequence ID" value="KHT63447.1"/>
    <property type="molecule type" value="Genomic_DNA"/>
</dbReference>
<keyword evidence="1" id="KW-0812">Transmembrane</keyword>
<comment type="caution">
    <text evidence="2">The sequence shown here is derived from an EMBL/GenBank/DDBJ whole genome shotgun (WGS) entry which is preliminary data.</text>
</comment>
<gene>
    <name evidence="2" type="ORF">RJ45_11540</name>
</gene>